<gene>
    <name evidence="2" type="ORF">DPMN_192396</name>
</gene>
<reference evidence="2" key="1">
    <citation type="journal article" date="2019" name="bioRxiv">
        <title>The Genome of the Zebra Mussel, Dreissena polymorpha: A Resource for Invasive Species Research.</title>
        <authorList>
            <person name="McCartney M.A."/>
            <person name="Auch B."/>
            <person name="Kono T."/>
            <person name="Mallez S."/>
            <person name="Zhang Y."/>
            <person name="Obille A."/>
            <person name="Becker A."/>
            <person name="Abrahante J.E."/>
            <person name="Garbe J."/>
            <person name="Badalamenti J.P."/>
            <person name="Herman A."/>
            <person name="Mangelson H."/>
            <person name="Liachko I."/>
            <person name="Sullivan S."/>
            <person name="Sone E.D."/>
            <person name="Koren S."/>
            <person name="Silverstein K.A.T."/>
            <person name="Beckman K.B."/>
            <person name="Gohl D.M."/>
        </authorList>
    </citation>
    <scope>NUCLEOTIDE SEQUENCE</scope>
    <source>
        <strain evidence="2">Duluth1</strain>
        <tissue evidence="2">Whole animal</tissue>
    </source>
</reference>
<name>A0A9D3Y145_DREPO</name>
<evidence type="ECO:0000313" key="2">
    <source>
        <dbReference type="EMBL" id="KAH3689985.1"/>
    </source>
</evidence>
<proteinExistence type="predicted"/>
<reference evidence="2" key="2">
    <citation type="submission" date="2020-11" db="EMBL/GenBank/DDBJ databases">
        <authorList>
            <person name="McCartney M.A."/>
            <person name="Auch B."/>
            <person name="Kono T."/>
            <person name="Mallez S."/>
            <person name="Becker A."/>
            <person name="Gohl D.M."/>
            <person name="Silverstein K.A.T."/>
            <person name="Koren S."/>
            <person name="Bechman K.B."/>
            <person name="Herman A."/>
            <person name="Abrahante J.E."/>
            <person name="Garbe J."/>
        </authorList>
    </citation>
    <scope>NUCLEOTIDE SEQUENCE</scope>
    <source>
        <strain evidence="2">Duluth1</strain>
        <tissue evidence="2">Whole animal</tissue>
    </source>
</reference>
<protein>
    <submittedName>
        <fullName evidence="2">Uncharacterized protein</fullName>
    </submittedName>
</protein>
<evidence type="ECO:0000256" key="1">
    <source>
        <dbReference type="SAM" id="Phobius"/>
    </source>
</evidence>
<feature type="transmembrane region" description="Helical" evidence="1">
    <location>
        <begin position="27"/>
        <end position="54"/>
    </location>
</feature>
<dbReference type="EMBL" id="JAIWYP010000085">
    <property type="protein sequence ID" value="KAH3689985.1"/>
    <property type="molecule type" value="Genomic_DNA"/>
</dbReference>
<keyword evidence="1" id="KW-1133">Transmembrane helix</keyword>
<organism evidence="2 3">
    <name type="scientific">Dreissena polymorpha</name>
    <name type="common">Zebra mussel</name>
    <name type="synonym">Mytilus polymorpha</name>
    <dbReference type="NCBI Taxonomy" id="45954"/>
    <lineage>
        <taxon>Eukaryota</taxon>
        <taxon>Metazoa</taxon>
        <taxon>Spiralia</taxon>
        <taxon>Lophotrochozoa</taxon>
        <taxon>Mollusca</taxon>
        <taxon>Bivalvia</taxon>
        <taxon>Autobranchia</taxon>
        <taxon>Heteroconchia</taxon>
        <taxon>Euheterodonta</taxon>
        <taxon>Imparidentia</taxon>
        <taxon>Neoheterodontei</taxon>
        <taxon>Myida</taxon>
        <taxon>Dreissenoidea</taxon>
        <taxon>Dreissenidae</taxon>
        <taxon>Dreissena</taxon>
    </lineage>
</organism>
<comment type="caution">
    <text evidence="2">The sequence shown here is derived from an EMBL/GenBank/DDBJ whole genome shotgun (WGS) entry which is preliminary data.</text>
</comment>
<evidence type="ECO:0000313" key="3">
    <source>
        <dbReference type="Proteomes" id="UP000828390"/>
    </source>
</evidence>
<dbReference type="Proteomes" id="UP000828390">
    <property type="component" value="Unassembled WGS sequence"/>
</dbReference>
<dbReference type="AlphaFoldDB" id="A0A9D3Y145"/>
<keyword evidence="1" id="KW-0472">Membrane</keyword>
<accession>A0A9D3Y145</accession>
<keyword evidence="3" id="KW-1185">Reference proteome</keyword>
<sequence>MSGNEKDSRQSMDTFWVMLRPATYCQVVLRLTSSITFLISAVTAVANFLIVYYFGTATTATPLFHVWLFCSPTLPHVNPVSSMVARNVIAVVAGKMV</sequence>
<keyword evidence="1" id="KW-0812">Transmembrane</keyword>